<dbReference type="InterPro" id="IPR013486">
    <property type="entry name" value="SpoIID/LytB"/>
</dbReference>
<dbReference type="InterPro" id="IPR013693">
    <property type="entry name" value="SpoIID/LytB_N"/>
</dbReference>
<dbReference type="GO" id="GO:0030435">
    <property type="term" value="P:sporulation resulting in formation of a cellular spore"/>
    <property type="evidence" value="ECO:0007669"/>
    <property type="project" value="InterPro"/>
</dbReference>
<name>A0A0V8JJM6_9BACI</name>
<feature type="signal peptide" evidence="1">
    <location>
        <begin position="1"/>
        <end position="23"/>
    </location>
</feature>
<dbReference type="Pfam" id="PF08486">
    <property type="entry name" value="SpoIID"/>
    <property type="match status" value="1"/>
</dbReference>
<dbReference type="PANTHER" id="PTHR30032:SF8">
    <property type="entry name" value="GERMINATION-SPECIFIC N-ACETYLMURAMOYL-L-ALANINE AMIDASE"/>
    <property type="match status" value="1"/>
</dbReference>
<feature type="domain" description="Sporulation stage II protein D amidase enhancer LytB N-terminal" evidence="2">
    <location>
        <begin position="123"/>
        <end position="203"/>
    </location>
</feature>
<dbReference type="GO" id="GO:0030288">
    <property type="term" value="C:outer membrane-bounded periplasmic space"/>
    <property type="evidence" value="ECO:0007669"/>
    <property type="project" value="TreeGrafter"/>
</dbReference>
<evidence type="ECO:0000256" key="1">
    <source>
        <dbReference type="SAM" id="SignalP"/>
    </source>
</evidence>
<accession>A0A0V8JJM6</accession>
<dbReference type="EMBL" id="LNQP01000049">
    <property type="protein sequence ID" value="KSU87238.1"/>
    <property type="molecule type" value="Genomic_DNA"/>
</dbReference>
<feature type="chain" id="PRO_5038728904" description="Sporulation stage II protein D amidase enhancer LytB N-terminal domain-containing protein" evidence="1">
    <location>
        <begin position="24"/>
        <end position="715"/>
    </location>
</feature>
<dbReference type="Gene3D" id="3.40.50.12090">
    <property type="match status" value="2"/>
</dbReference>
<dbReference type="PANTHER" id="PTHR30032">
    <property type="entry name" value="N-ACETYLMURAMOYL-L-ALANINE AMIDASE-RELATED"/>
    <property type="match status" value="1"/>
</dbReference>
<dbReference type="NCBIfam" id="TIGR02669">
    <property type="entry name" value="SpoIID_LytB"/>
    <property type="match status" value="1"/>
</dbReference>
<reference evidence="3 4" key="1">
    <citation type="submission" date="2015-11" db="EMBL/GenBank/DDBJ databases">
        <title>Bacillus caseinolyticus sp nov.</title>
        <authorList>
            <person name="Dastager S.G."/>
            <person name="Mawlankar R."/>
        </authorList>
    </citation>
    <scope>NUCLEOTIDE SEQUENCE [LARGE SCALE GENOMIC DNA]</scope>
    <source>
        <strain evidence="3 4">SGD-V-76</strain>
    </source>
</reference>
<gene>
    <name evidence="3" type="ORF">AS180_14135</name>
</gene>
<evidence type="ECO:0000313" key="4">
    <source>
        <dbReference type="Proteomes" id="UP000053681"/>
    </source>
</evidence>
<evidence type="ECO:0000313" key="3">
    <source>
        <dbReference type="EMBL" id="KSU87238.1"/>
    </source>
</evidence>
<dbReference type="Proteomes" id="UP000053681">
    <property type="component" value="Unassembled WGS sequence"/>
</dbReference>
<protein>
    <recommendedName>
        <fullName evidence="2">Sporulation stage II protein D amidase enhancer LytB N-terminal domain-containing protein</fullName>
    </recommendedName>
</protein>
<evidence type="ECO:0000259" key="2">
    <source>
        <dbReference type="Pfam" id="PF08486"/>
    </source>
</evidence>
<proteinExistence type="predicted"/>
<dbReference type="Pfam" id="PF04122">
    <property type="entry name" value="CW_binding_2"/>
    <property type="match status" value="3"/>
</dbReference>
<keyword evidence="1" id="KW-0732">Signal</keyword>
<organism evidence="3 4">
    <name type="scientific">Priestia veravalensis</name>
    <dbReference type="NCBI Taxonomy" id="1414648"/>
    <lineage>
        <taxon>Bacteria</taxon>
        <taxon>Bacillati</taxon>
        <taxon>Bacillota</taxon>
        <taxon>Bacilli</taxon>
        <taxon>Bacillales</taxon>
        <taxon>Bacillaceae</taxon>
        <taxon>Priestia</taxon>
    </lineage>
</organism>
<keyword evidence="4" id="KW-1185">Reference proteome</keyword>
<dbReference type="RefSeq" id="WP_062686960.1">
    <property type="nucleotide sequence ID" value="NZ_KQ758664.1"/>
</dbReference>
<sequence>MKKVIAALVVMFMLSSSYSVVNAKAETNPTVSVQLKNYLKNKKEIQIQTSEDAATSYEGVRLEANQTYLLKVEQGKISLYKGTTKLKEDTTFKLYTNQTAETRIEGRVYSGSFDFVIEGNEYILPINHVSMEEYLKGVVPNEMIPSWPVESLTAQAIAARTYAMGHLNKTINDTIQYQVYGGKTVYANTNAAVEKSYGQTLTYNGKLISALYSSSNGGVTESNANAWSGSPLPYLPIQTDSYDPKHPWNLTVKKQQIDIENLDLVHYKNWWSTIKENDKEITDNIKTYLQQKDYKGKEIKVLSIPKLEFTEKNTSNRYNKGSLEVKFIVKDDVDSEGKLNVKTLSLNNVKSSDIRPIIGVNLIKSYYVTEQNATDKETVLKGLGYGHGVGMSQYGAYYRAKAGQTYDQILRFYYPNVERTQQYNREAKRLAGPERYDTAAEIAREGWTTARTVVIAAGGNFPDALAGAPLAVQENAPLLLTTGHELHPTVKAELQRLQPEKVIVLGSSRVIRDSVLDEIKQLGAKEVQRLGGADRFETSAAIAKQINSSKVIVVNGQNFPDALSVAPYAAKEGIPIILTRPTSIPAATAQVLEGKAEAIVIGSEQVVNATVYNSLPANRVRYAGEHRYATNQKVVTNLLGNTKQAYVAAGTNFPDALAGSILAGKRGVPVILTDADKLPAGTADILSGYKDFTVLGSTRVVNDSVVNKLEEIANK</sequence>
<dbReference type="InterPro" id="IPR051922">
    <property type="entry name" value="Bact_Sporulation_Assoc"/>
</dbReference>
<comment type="caution">
    <text evidence="3">The sequence shown here is derived from an EMBL/GenBank/DDBJ whole genome shotgun (WGS) entry which is preliminary data.</text>
</comment>
<dbReference type="AlphaFoldDB" id="A0A0V8JJM6"/>
<dbReference type="InterPro" id="IPR007253">
    <property type="entry name" value="Cell_wall-bd_2"/>
</dbReference>